<name>C7M2D8_ACIFD</name>
<keyword evidence="1 3" id="KW-0732">Signal</keyword>
<keyword evidence="6" id="KW-1185">Reference proteome</keyword>
<feature type="domain" description="Low molecular weight antigen MTB12-like C-terminal" evidence="4">
    <location>
        <begin position="39"/>
        <end position="144"/>
    </location>
</feature>
<reference evidence="5 6" key="1">
    <citation type="journal article" date="2009" name="Stand. Genomic Sci.">
        <title>Complete genome sequence of Acidimicrobium ferrooxidans type strain (ICP).</title>
        <authorList>
            <person name="Clum A."/>
            <person name="Nolan M."/>
            <person name="Lang E."/>
            <person name="Glavina Del Rio T."/>
            <person name="Tice H."/>
            <person name="Copeland A."/>
            <person name="Cheng J.F."/>
            <person name="Lucas S."/>
            <person name="Chen F."/>
            <person name="Bruce D."/>
            <person name="Goodwin L."/>
            <person name="Pitluck S."/>
            <person name="Ivanova N."/>
            <person name="Mavrommatis K."/>
            <person name="Mikhailova N."/>
            <person name="Pati A."/>
            <person name="Chen A."/>
            <person name="Palaniappan K."/>
            <person name="Goker M."/>
            <person name="Spring S."/>
            <person name="Land M."/>
            <person name="Hauser L."/>
            <person name="Chang Y.J."/>
            <person name="Jeffries C.C."/>
            <person name="Chain P."/>
            <person name="Bristow J."/>
            <person name="Eisen J.A."/>
            <person name="Markowitz V."/>
            <person name="Hugenholtz P."/>
            <person name="Kyrpides N.C."/>
            <person name="Klenk H.P."/>
            <person name="Lapidus A."/>
        </authorList>
    </citation>
    <scope>NUCLEOTIDE SEQUENCE [LARGE SCALE GENOMIC DNA]</scope>
    <source>
        <strain evidence="6">DSM 10331 / JCM 15462 / NBRC 103882 / ICP</strain>
    </source>
</reference>
<organism evidence="5 6">
    <name type="scientific">Acidimicrobium ferrooxidans (strain DSM 10331 / JCM 15462 / NBRC 103882 / ICP)</name>
    <dbReference type="NCBI Taxonomy" id="525909"/>
    <lineage>
        <taxon>Bacteria</taxon>
        <taxon>Bacillati</taxon>
        <taxon>Actinomycetota</taxon>
        <taxon>Acidimicrobiia</taxon>
        <taxon>Acidimicrobiales</taxon>
        <taxon>Acidimicrobiaceae</taxon>
        <taxon>Acidimicrobium</taxon>
    </lineage>
</organism>
<dbReference type="InterPro" id="IPR058644">
    <property type="entry name" value="Mtb12-like_C"/>
</dbReference>
<evidence type="ECO:0000313" key="5">
    <source>
        <dbReference type="EMBL" id="ACU54927.1"/>
    </source>
</evidence>
<accession>C7M2D8</accession>
<dbReference type="PROSITE" id="PS51257">
    <property type="entry name" value="PROKAR_LIPOPROTEIN"/>
    <property type="match status" value="1"/>
</dbReference>
<dbReference type="Proteomes" id="UP000000771">
    <property type="component" value="Chromosome"/>
</dbReference>
<evidence type="ECO:0000256" key="2">
    <source>
        <dbReference type="ARBA" id="ARBA00093774"/>
    </source>
</evidence>
<dbReference type="Pfam" id="PF26580">
    <property type="entry name" value="Mtb12_C"/>
    <property type="match status" value="1"/>
</dbReference>
<evidence type="ECO:0000313" key="6">
    <source>
        <dbReference type="Proteomes" id="UP000000771"/>
    </source>
</evidence>
<dbReference type="AlphaFoldDB" id="C7M2D8"/>
<feature type="signal peptide" evidence="3">
    <location>
        <begin position="1"/>
        <end position="25"/>
    </location>
</feature>
<protein>
    <recommendedName>
        <fullName evidence="4">Low molecular weight antigen MTB12-like C-terminal domain-containing protein</fullName>
    </recommendedName>
</protein>
<dbReference type="RefSeq" id="WP_015799403.1">
    <property type="nucleotide sequence ID" value="NC_013124.1"/>
</dbReference>
<evidence type="ECO:0000256" key="1">
    <source>
        <dbReference type="ARBA" id="ARBA00022729"/>
    </source>
</evidence>
<feature type="chain" id="PRO_5002978101" description="Low molecular weight antigen MTB12-like C-terminal domain-containing protein" evidence="3">
    <location>
        <begin position="26"/>
        <end position="155"/>
    </location>
</feature>
<dbReference type="STRING" id="525909.Afer_2026"/>
<gene>
    <name evidence="5" type="ordered locus">Afer_2026</name>
</gene>
<dbReference type="HOGENOM" id="CLU_1691674_0_0_11"/>
<dbReference type="KEGG" id="afo:Afer_2026"/>
<sequence length="155" mass="15557">MLTMHRVALAALMVAAGGASLTACGSTTTSSKPTTTSPTAAIKKSYTDFFAGTTSAATKISLLQNGREFADIIDGQASSSLAKSVQATVQKVTLTSGTTARVVYTLDVGGQPALKNQTGEAVKVGGHWLVGDGSFCGLLALEGVKNVPGCTSTAG</sequence>
<evidence type="ECO:0000256" key="3">
    <source>
        <dbReference type="SAM" id="SignalP"/>
    </source>
</evidence>
<proteinExistence type="inferred from homology"/>
<dbReference type="EMBL" id="CP001631">
    <property type="protein sequence ID" value="ACU54927.1"/>
    <property type="molecule type" value="Genomic_DNA"/>
</dbReference>
<evidence type="ECO:0000259" key="4">
    <source>
        <dbReference type="Pfam" id="PF26580"/>
    </source>
</evidence>
<dbReference type="OrthoDB" id="4548368at2"/>
<comment type="similarity">
    <text evidence="2">Belongs to the MTB12 family.</text>
</comment>